<feature type="binding site" evidence="25">
    <location>
        <position position="854"/>
    </location>
    <ligand>
        <name>ATP</name>
        <dbReference type="ChEBI" id="CHEBI:30616"/>
    </ligand>
</feature>
<dbReference type="Pfam" id="PF23598">
    <property type="entry name" value="LRR_14"/>
    <property type="match status" value="1"/>
</dbReference>
<comment type="function">
    <text evidence="22">Receptor kinase that detects X.oryzae pv. oryzae protein Ax21 to promote innate immunity. Following X.oryzae pv. oryzae protein Ax21 detection, undergoes cleavage, releasing the processed protein kinase Xa21 chain.</text>
</comment>
<keyword evidence="18" id="KW-0675">Receptor</keyword>
<dbReference type="GO" id="GO:0004674">
    <property type="term" value="F:protein serine/threonine kinase activity"/>
    <property type="evidence" value="ECO:0007669"/>
    <property type="project" value="UniProtKB-KW"/>
</dbReference>
<keyword evidence="13 25" id="KW-0547">Nucleotide-binding</keyword>
<dbReference type="InterPro" id="IPR013210">
    <property type="entry name" value="LRR_N_plant-typ"/>
</dbReference>
<dbReference type="InterPro" id="IPR008271">
    <property type="entry name" value="Ser/Thr_kinase_AS"/>
</dbReference>
<dbReference type="SUPFAM" id="SSF52058">
    <property type="entry name" value="L domain-like"/>
    <property type="match status" value="2"/>
</dbReference>
<evidence type="ECO:0000256" key="14">
    <source>
        <dbReference type="ARBA" id="ARBA00022777"/>
    </source>
</evidence>
<dbReference type="InterPro" id="IPR000719">
    <property type="entry name" value="Prot_kinase_dom"/>
</dbReference>
<comment type="function">
    <text evidence="23">The processed protein kinase Xa21 chain released by protein cleavage after X.oryzae pv. oryzae protein Ax21 detection translocates into the nucleus where it can bind and regulate WRKY62, a transcription factor. Confers resistance to the bacterial pathogen X.oryzae pv. oryzae (Xoo).</text>
</comment>
<evidence type="ECO:0000256" key="11">
    <source>
        <dbReference type="ARBA" id="ARBA00022729"/>
    </source>
</evidence>
<keyword evidence="14" id="KW-0418">Kinase</keyword>
<dbReference type="FunFam" id="3.30.200.20:FF:000432">
    <property type="entry name" value="LRR receptor-like serine/threonine-protein kinase EFR"/>
    <property type="match status" value="1"/>
</dbReference>
<reference evidence="29" key="1">
    <citation type="submission" date="2024-10" db="EMBL/GenBank/DDBJ databases">
        <authorList>
            <person name="Ryan C."/>
        </authorList>
    </citation>
    <scope>NUCLEOTIDE SEQUENCE [LARGE SCALE GENOMIC DNA]</scope>
</reference>
<dbReference type="Gene3D" id="3.80.10.10">
    <property type="entry name" value="Ribonuclease Inhibitor"/>
    <property type="match status" value="4"/>
</dbReference>
<comment type="subcellular location">
    <subcellularLocation>
        <location evidence="1">Cell membrane</location>
        <topology evidence="1">Single-pass type I membrane protein</topology>
    </subcellularLocation>
    <subcellularLocation>
        <location evidence="2">Endoplasmic reticulum membrane</location>
        <topology evidence="2">Single-pass membrane protein</topology>
    </subcellularLocation>
</comment>
<dbReference type="AlphaFoldDB" id="A0ABC9E063"/>
<keyword evidence="7" id="KW-0597">Phosphoprotein</keyword>
<dbReference type="InterPro" id="IPR001611">
    <property type="entry name" value="Leu-rich_rpt"/>
</dbReference>
<dbReference type="SUPFAM" id="SSF52047">
    <property type="entry name" value="RNI-like"/>
    <property type="match status" value="1"/>
</dbReference>
<evidence type="ECO:0000256" key="2">
    <source>
        <dbReference type="ARBA" id="ARBA00004389"/>
    </source>
</evidence>
<organism evidence="29 30">
    <name type="scientific">Urochloa decumbens</name>
    <dbReference type="NCBI Taxonomy" id="240449"/>
    <lineage>
        <taxon>Eukaryota</taxon>
        <taxon>Viridiplantae</taxon>
        <taxon>Streptophyta</taxon>
        <taxon>Embryophyta</taxon>
        <taxon>Tracheophyta</taxon>
        <taxon>Spermatophyta</taxon>
        <taxon>Magnoliopsida</taxon>
        <taxon>Liliopsida</taxon>
        <taxon>Poales</taxon>
        <taxon>Poaceae</taxon>
        <taxon>PACMAD clade</taxon>
        <taxon>Panicoideae</taxon>
        <taxon>Panicodae</taxon>
        <taxon>Paniceae</taxon>
        <taxon>Melinidinae</taxon>
        <taxon>Urochloa</taxon>
    </lineage>
</organism>
<keyword evidence="5" id="KW-1003">Cell membrane</keyword>
<evidence type="ECO:0000256" key="1">
    <source>
        <dbReference type="ARBA" id="ARBA00004251"/>
    </source>
</evidence>
<dbReference type="GO" id="GO:0005886">
    <property type="term" value="C:plasma membrane"/>
    <property type="evidence" value="ECO:0007669"/>
    <property type="project" value="UniProtKB-SubCell"/>
</dbReference>
<evidence type="ECO:0000256" key="26">
    <source>
        <dbReference type="SAM" id="Phobius"/>
    </source>
</evidence>
<keyword evidence="10 26" id="KW-0812">Transmembrane</keyword>
<evidence type="ECO:0000256" key="21">
    <source>
        <dbReference type="ARBA" id="ARBA00048679"/>
    </source>
</evidence>
<evidence type="ECO:0000256" key="7">
    <source>
        <dbReference type="ARBA" id="ARBA00022553"/>
    </source>
</evidence>
<dbReference type="InterPro" id="IPR001245">
    <property type="entry name" value="Ser-Thr/Tyr_kinase_cat_dom"/>
</dbReference>
<feature type="chain" id="PRO_5044769086" description="Receptor kinase-like protein Xa21" evidence="27">
    <location>
        <begin position="28"/>
        <end position="1142"/>
    </location>
</feature>
<dbReference type="SMART" id="SM00369">
    <property type="entry name" value="LRR_TYP"/>
    <property type="match status" value="8"/>
</dbReference>
<dbReference type="InterPro" id="IPR011009">
    <property type="entry name" value="Kinase-like_dom_sf"/>
</dbReference>
<dbReference type="FunFam" id="3.80.10.10:FF:000095">
    <property type="entry name" value="LRR receptor-like serine/threonine-protein kinase GSO1"/>
    <property type="match status" value="1"/>
</dbReference>
<dbReference type="InterPro" id="IPR017441">
    <property type="entry name" value="Protein_kinase_ATP_BS"/>
</dbReference>
<evidence type="ECO:0000256" key="10">
    <source>
        <dbReference type="ARBA" id="ARBA00022692"/>
    </source>
</evidence>
<dbReference type="Pfam" id="PF12799">
    <property type="entry name" value="LRR_4"/>
    <property type="match status" value="1"/>
</dbReference>
<name>A0ABC9E063_9POAL</name>
<dbReference type="InterPro" id="IPR051809">
    <property type="entry name" value="Plant_receptor-like_S/T_kinase"/>
</dbReference>
<evidence type="ECO:0000256" key="6">
    <source>
        <dbReference type="ARBA" id="ARBA00022527"/>
    </source>
</evidence>
<dbReference type="Gene3D" id="1.10.510.10">
    <property type="entry name" value="Transferase(Phosphotransferase) domain 1"/>
    <property type="match status" value="1"/>
</dbReference>
<evidence type="ECO:0000256" key="16">
    <source>
        <dbReference type="ARBA" id="ARBA00022989"/>
    </source>
</evidence>
<sequence length="1142" mass="124881">MTCMGVYSVGVVWLLSFFTNFCSLALAIYDETESDRQALICFKSQVSGPAEVFTSWSNASLQFCSWHGVICSTEAPHRVIELNLASEGITGFIPPCIANLTFLTKLQLSNNSFHGGIPSELGLLSQLKDLNLSMNSLAGKIPAELSSCSQLQILGLWNNSLHGQIPSSLSQCMHLQEINLRNNKLQGSIPSALGNLPELQIMVLARNQLNGFIPSSLGSSHLLRFVDLGSNALTGGIPESLVASSSLQVLRLMNNNLSGELPMALFNTSSLEVICLQQNQFIGSIPPVIATSPPVKHLDLGENHLSGTIPSSIGNLSSLLTLRLNQNKLVGSIPESLGNVQTLEIVNLNVNSLSGVVPVTLFNMSSLRRIAMANNSLIGRLPSDIGYMLPNIQGLVLSTNKFEGPIPASLLNAYNLRWLYLQNNMLTGFIPLFGSLPNLEELDLSNNMLEAGNWDFISSLSNCSKLEMLILEGNDLHGNLPSSIGNLSSNMKDLWLRNNKISGPIPPEIGNLVNLNTLFMDYNLFTGSIPSTIGKLHRLVVLALARNNLTGQIPDTIGNLAQLNDLKLDWNNLTGEMPSTIGHCTQLKILNLAHNSLEGSMPSKIFKISSLSEELDLSHNYLSGAIPEEVGNLINLNKLSISNNRLSGEIPSTLGKCVLLEHLHMQRNYFVGSIPQSFMNLESIKEMDISQNNLSGQIPQFLASLHFLRHLNLSFNSFDGVIPTGGIFDNADAVSIEGNSHLCTSVSTGRMPVCSASIERKRKHRFVMLVLEITIPIVAVAMIIFSCLAIIHYRKIMKAKPNMLIFSEHMRSITYKDIVKATDRFSSENLVGSGSFGMVYKGNIDIQEDQVAIKIFNLGICGAQRSFVAECEALRNIRHRNLVKILTVCSSVDYTGAEFKALVFQYMPNGSLEMWLHPKDHAYGKQKILTLIQRINIALDVASAMDYLHNQCSSPLIHCDLKPSNIILDLDMAAYVSDFGLARFLCSRNAHQDCSASLVCLKGSIGYIPPEYGMSEEISTRGDVYSFGVLLLEMITGTSPTDEKFSDGTNLHGFVDRAFPKKIHEIIDPAMLQDEVNATETVKTCITPLVRIGLSCSTTSPRERPGMGQVCTEILKIKQALSNLHGESNKLVELKLATDATA</sequence>
<gene>
    <name evidence="29" type="ORF">URODEC1_LOCUS90437</name>
</gene>
<evidence type="ECO:0000256" key="19">
    <source>
        <dbReference type="ARBA" id="ARBA00023180"/>
    </source>
</evidence>
<dbReference type="Pfam" id="PF00560">
    <property type="entry name" value="LRR_1"/>
    <property type="match status" value="9"/>
</dbReference>
<dbReference type="InterPro" id="IPR032675">
    <property type="entry name" value="LRR_dom_sf"/>
</dbReference>
<evidence type="ECO:0000256" key="8">
    <source>
        <dbReference type="ARBA" id="ARBA00022614"/>
    </source>
</evidence>
<evidence type="ECO:0000256" key="12">
    <source>
        <dbReference type="ARBA" id="ARBA00022737"/>
    </source>
</evidence>
<dbReference type="Pfam" id="PF13855">
    <property type="entry name" value="LRR_8"/>
    <property type="match status" value="1"/>
</dbReference>
<evidence type="ECO:0000256" key="27">
    <source>
        <dbReference type="SAM" id="SignalP"/>
    </source>
</evidence>
<evidence type="ECO:0000256" key="23">
    <source>
        <dbReference type="ARBA" id="ARBA00056628"/>
    </source>
</evidence>
<dbReference type="PROSITE" id="PS00107">
    <property type="entry name" value="PROTEIN_KINASE_ATP"/>
    <property type="match status" value="1"/>
</dbReference>
<keyword evidence="15 25" id="KW-0067">ATP-binding</keyword>
<keyword evidence="12" id="KW-0677">Repeat</keyword>
<keyword evidence="9" id="KW-0808">Transferase</keyword>
<evidence type="ECO:0000259" key="28">
    <source>
        <dbReference type="PROSITE" id="PS50011"/>
    </source>
</evidence>
<evidence type="ECO:0000256" key="20">
    <source>
        <dbReference type="ARBA" id="ARBA00047899"/>
    </source>
</evidence>
<feature type="signal peptide" evidence="27">
    <location>
        <begin position="1"/>
        <end position="27"/>
    </location>
</feature>
<feature type="domain" description="Protein kinase" evidence="28">
    <location>
        <begin position="825"/>
        <end position="1121"/>
    </location>
</feature>
<keyword evidence="6" id="KW-0723">Serine/threonine-protein kinase</keyword>
<dbReference type="Proteomes" id="UP001497457">
    <property type="component" value="Chromosome 35b"/>
</dbReference>
<dbReference type="InterPro" id="IPR025875">
    <property type="entry name" value="Leu-rich_rpt_4"/>
</dbReference>
<dbReference type="PROSITE" id="PS00108">
    <property type="entry name" value="PROTEIN_KINASE_ST"/>
    <property type="match status" value="1"/>
</dbReference>
<keyword evidence="30" id="KW-1185">Reference proteome</keyword>
<dbReference type="InterPro" id="IPR055414">
    <property type="entry name" value="LRR_R13L4/SHOC2-like"/>
</dbReference>
<evidence type="ECO:0000256" key="24">
    <source>
        <dbReference type="ARBA" id="ARBA00072040"/>
    </source>
</evidence>
<dbReference type="SMART" id="SM00220">
    <property type="entry name" value="S_TKc"/>
    <property type="match status" value="1"/>
</dbReference>
<comment type="catalytic activity">
    <reaction evidence="20">
        <text>L-threonyl-[protein] + ATP = O-phospho-L-threonyl-[protein] + ADP + H(+)</text>
        <dbReference type="Rhea" id="RHEA:46608"/>
        <dbReference type="Rhea" id="RHEA-COMP:11060"/>
        <dbReference type="Rhea" id="RHEA-COMP:11605"/>
        <dbReference type="ChEBI" id="CHEBI:15378"/>
        <dbReference type="ChEBI" id="CHEBI:30013"/>
        <dbReference type="ChEBI" id="CHEBI:30616"/>
        <dbReference type="ChEBI" id="CHEBI:61977"/>
        <dbReference type="ChEBI" id="CHEBI:456216"/>
        <dbReference type="EC" id="2.7.11.1"/>
    </reaction>
</comment>
<evidence type="ECO:0000313" key="30">
    <source>
        <dbReference type="Proteomes" id="UP001497457"/>
    </source>
</evidence>
<dbReference type="InterPro" id="IPR003591">
    <property type="entry name" value="Leu-rich_rpt_typical-subtyp"/>
</dbReference>
<keyword evidence="17 26" id="KW-0472">Membrane</keyword>
<dbReference type="EMBL" id="OZ075145">
    <property type="protein sequence ID" value="CAL5048432.1"/>
    <property type="molecule type" value="Genomic_DNA"/>
</dbReference>
<evidence type="ECO:0000256" key="5">
    <source>
        <dbReference type="ARBA" id="ARBA00022475"/>
    </source>
</evidence>
<dbReference type="Pfam" id="PF07714">
    <property type="entry name" value="PK_Tyr_Ser-Thr"/>
    <property type="match status" value="1"/>
</dbReference>
<keyword evidence="8" id="KW-0433">Leucine-rich repeat</keyword>
<evidence type="ECO:0000256" key="25">
    <source>
        <dbReference type="PROSITE-ProRule" id="PRU10141"/>
    </source>
</evidence>
<dbReference type="FunFam" id="3.80.10.10:FF:000288">
    <property type="entry name" value="LRR receptor-like serine/threonine-protein kinase EFR"/>
    <property type="match status" value="1"/>
</dbReference>
<evidence type="ECO:0000256" key="15">
    <source>
        <dbReference type="ARBA" id="ARBA00022840"/>
    </source>
</evidence>
<proteinExistence type="inferred from homology"/>
<comment type="similarity">
    <text evidence="3">Belongs to the protein kinase superfamily. Ser/Thr protein kinase family.</text>
</comment>
<dbReference type="FunFam" id="1.10.510.10:FF:000358">
    <property type="entry name" value="Putative leucine-rich repeat receptor-like serine/threonine-protein kinase"/>
    <property type="match status" value="1"/>
</dbReference>
<keyword evidence="19" id="KW-0325">Glycoprotein</keyword>
<dbReference type="PANTHER" id="PTHR27008:SF373">
    <property type="entry name" value="OS06G0586400 PROTEIN"/>
    <property type="match status" value="1"/>
</dbReference>
<dbReference type="FunFam" id="3.80.10.10:FF:000275">
    <property type="entry name" value="Leucine-rich repeat receptor-like protein kinase"/>
    <property type="match status" value="1"/>
</dbReference>
<evidence type="ECO:0000256" key="13">
    <source>
        <dbReference type="ARBA" id="ARBA00022741"/>
    </source>
</evidence>
<evidence type="ECO:0000313" key="29">
    <source>
        <dbReference type="EMBL" id="CAL5048432.1"/>
    </source>
</evidence>
<feature type="transmembrane region" description="Helical" evidence="26">
    <location>
        <begin position="766"/>
        <end position="791"/>
    </location>
</feature>
<evidence type="ECO:0000256" key="9">
    <source>
        <dbReference type="ARBA" id="ARBA00022679"/>
    </source>
</evidence>
<evidence type="ECO:0000256" key="22">
    <source>
        <dbReference type="ARBA" id="ARBA00054320"/>
    </source>
</evidence>
<dbReference type="GO" id="GO:0005789">
    <property type="term" value="C:endoplasmic reticulum membrane"/>
    <property type="evidence" value="ECO:0007669"/>
    <property type="project" value="UniProtKB-SubCell"/>
</dbReference>
<dbReference type="EC" id="2.7.11.1" evidence="4"/>
<dbReference type="PANTHER" id="PTHR27008">
    <property type="entry name" value="OS04G0122200 PROTEIN"/>
    <property type="match status" value="1"/>
</dbReference>
<keyword evidence="16 26" id="KW-1133">Transmembrane helix</keyword>
<dbReference type="GO" id="GO:0005524">
    <property type="term" value="F:ATP binding"/>
    <property type="evidence" value="ECO:0007669"/>
    <property type="project" value="UniProtKB-UniRule"/>
</dbReference>
<evidence type="ECO:0000256" key="4">
    <source>
        <dbReference type="ARBA" id="ARBA00012513"/>
    </source>
</evidence>
<dbReference type="PROSITE" id="PS50011">
    <property type="entry name" value="PROTEIN_KINASE_DOM"/>
    <property type="match status" value="1"/>
</dbReference>
<accession>A0ABC9E063</accession>
<protein>
    <recommendedName>
        <fullName evidence="24">Receptor kinase-like protein Xa21</fullName>
        <ecNumber evidence="4">2.7.11.1</ecNumber>
    </recommendedName>
</protein>
<evidence type="ECO:0000256" key="17">
    <source>
        <dbReference type="ARBA" id="ARBA00023136"/>
    </source>
</evidence>
<evidence type="ECO:0000256" key="18">
    <source>
        <dbReference type="ARBA" id="ARBA00023170"/>
    </source>
</evidence>
<keyword evidence="11 27" id="KW-0732">Signal</keyword>
<dbReference type="Pfam" id="PF08263">
    <property type="entry name" value="LRRNT_2"/>
    <property type="match status" value="1"/>
</dbReference>
<dbReference type="Gene3D" id="3.30.200.20">
    <property type="entry name" value="Phosphorylase Kinase, domain 1"/>
    <property type="match status" value="1"/>
</dbReference>
<evidence type="ECO:0000256" key="3">
    <source>
        <dbReference type="ARBA" id="ARBA00008684"/>
    </source>
</evidence>
<comment type="catalytic activity">
    <reaction evidence="21">
        <text>L-seryl-[protein] + ATP = O-phospho-L-seryl-[protein] + ADP + H(+)</text>
        <dbReference type="Rhea" id="RHEA:17989"/>
        <dbReference type="Rhea" id="RHEA-COMP:9863"/>
        <dbReference type="Rhea" id="RHEA-COMP:11604"/>
        <dbReference type="ChEBI" id="CHEBI:15378"/>
        <dbReference type="ChEBI" id="CHEBI:29999"/>
        <dbReference type="ChEBI" id="CHEBI:30616"/>
        <dbReference type="ChEBI" id="CHEBI:83421"/>
        <dbReference type="ChEBI" id="CHEBI:456216"/>
        <dbReference type="EC" id="2.7.11.1"/>
    </reaction>
</comment>
<dbReference type="SUPFAM" id="SSF56112">
    <property type="entry name" value="Protein kinase-like (PK-like)"/>
    <property type="match status" value="1"/>
</dbReference>